<dbReference type="EMBL" id="NXGH01000032">
    <property type="protein sequence ID" value="PRM88221.1"/>
    <property type="molecule type" value="Genomic_DNA"/>
</dbReference>
<dbReference type="InterPro" id="IPR029055">
    <property type="entry name" value="Ntn_hydrolases_N"/>
</dbReference>
<evidence type="ECO:0000313" key="5">
    <source>
        <dbReference type="EMBL" id="PRM88221.1"/>
    </source>
</evidence>
<evidence type="ECO:0000256" key="3">
    <source>
        <dbReference type="SAM" id="SignalP"/>
    </source>
</evidence>
<sequence>MTKIKLGIVVSFLMFQSLTTQASACSRVIYEGDDSRFITARSMDWKEDIPTSLWVFPRGMSKDGGIDENSIKWTSKYGSVVTVGYEAATNDGMNEKGLVANLLYLVESDYGSSSNPTMSIAAITQYVLDNFASVKEAVESLEKPPYFQIVAPSMPKGEKASLHLSISDAQGDSAIIEFIKGEMVIHHSKDYKTMTNSPIFEEQLAISGYWKLVDGKQMLPGTYRAADRFARASYYTNTITPASTQREAVSTAFSIIRNISVPRGISSPSEPNVASTLWRTVSDQKSLKYYFDSATSPSIFWVDITKLDLKKGAKVKKLDLTDYPTYSGETSEQFKDAKPFKWLK</sequence>
<feature type="chain" id="PRO_5015393824" evidence="3">
    <location>
        <begin position="23"/>
        <end position="344"/>
    </location>
</feature>
<accession>A0A2S9SNP9</accession>
<reference evidence="5 6" key="1">
    <citation type="submission" date="2017-09" db="EMBL/GenBank/DDBJ databases">
        <title>Reassesment of A. cryaerophilus.</title>
        <authorList>
            <person name="Perez-Cataluna A."/>
            <person name="Collado L."/>
            <person name="Salgado O."/>
            <person name="Lefinanco V."/>
            <person name="Figueras M.J."/>
        </authorList>
    </citation>
    <scope>NUCLEOTIDE SEQUENCE [LARGE SCALE GENOMIC DNA]</scope>
    <source>
        <strain evidence="5 6">LMG 9871</strain>
    </source>
</reference>
<dbReference type="PANTHER" id="PTHR35527">
    <property type="entry name" value="CHOLOYLGLYCINE HYDROLASE"/>
    <property type="match status" value="1"/>
</dbReference>
<dbReference type="InterPro" id="IPR052193">
    <property type="entry name" value="Peptidase_C59"/>
</dbReference>
<evidence type="ECO:0000256" key="1">
    <source>
        <dbReference type="ARBA" id="ARBA00006625"/>
    </source>
</evidence>
<dbReference type="PANTHER" id="PTHR35527:SF2">
    <property type="entry name" value="HYDROLASE"/>
    <property type="match status" value="1"/>
</dbReference>
<evidence type="ECO:0000313" key="6">
    <source>
        <dbReference type="Proteomes" id="UP000238649"/>
    </source>
</evidence>
<feature type="domain" description="Choloylglycine hydrolase/NAAA C-terminal" evidence="4">
    <location>
        <begin position="25"/>
        <end position="319"/>
    </location>
</feature>
<protein>
    <submittedName>
        <fullName evidence="5">Linear amide C-N hydrolase</fullName>
    </submittedName>
</protein>
<evidence type="ECO:0000259" key="4">
    <source>
        <dbReference type="Pfam" id="PF02275"/>
    </source>
</evidence>
<proteinExistence type="inferred from homology"/>
<name>A0A2S9SNP9_9BACT</name>
<feature type="signal peptide" evidence="3">
    <location>
        <begin position="1"/>
        <end position="22"/>
    </location>
</feature>
<dbReference type="Proteomes" id="UP000238649">
    <property type="component" value="Unassembled WGS sequence"/>
</dbReference>
<dbReference type="Pfam" id="PF02275">
    <property type="entry name" value="CBAH"/>
    <property type="match status" value="1"/>
</dbReference>
<dbReference type="GO" id="GO:0016787">
    <property type="term" value="F:hydrolase activity"/>
    <property type="evidence" value="ECO:0007669"/>
    <property type="project" value="UniProtKB-KW"/>
</dbReference>
<keyword evidence="3" id="KW-0732">Signal</keyword>
<organism evidence="5 6">
    <name type="scientific">Aliarcobacter cryaerophilus</name>
    <dbReference type="NCBI Taxonomy" id="28198"/>
    <lineage>
        <taxon>Bacteria</taxon>
        <taxon>Pseudomonadati</taxon>
        <taxon>Campylobacterota</taxon>
        <taxon>Epsilonproteobacteria</taxon>
        <taxon>Campylobacterales</taxon>
        <taxon>Arcobacteraceae</taxon>
        <taxon>Aliarcobacter</taxon>
    </lineage>
</organism>
<evidence type="ECO:0000256" key="2">
    <source>
        <dbReference type="ARBA" id="ARBA00022801"/>
    </source>
</evidence>
<dbReference type="OrthoDB" id="1265391at2"/>
<dbReference type="SUPFAM" id="SSF56235">
    <property type="entry name" value="N-terminal nucleophile aminohydrolases (Ntn hydrolases)"/>
    <property type="match status" value="1"/>
</dbReference>
<gene>
    <name evidence="5" type="ORF">CJ671_09260</name>
</gene>
<dbReference type="CDD" id="cd01902">
    <property type="entry name" value="Ntn_CGH"/>
    <property type="match status" value="1"/>
</dbReference>
<comment type="similarity">
    <text evidence="1">Belongs to the peptidase C59 family.</text>
</comment>
<dbReference type="InterPro" id="IPR029132">
    <property type="entry name" value="CBAH/NAAA_C"/>
</dbReference>
<comment type="caution">
    <text evidence="5">The sequence shown here is derived from an EMBL/GenBank/DDBJ whole genome shotgun (WGS) entry which is preliminary data.</text>
</comment>
<dbReference type="RefSeq" id="WP_105912424.1">
    <property type="nucleotide sequence ID" value="NZ_NXGH01000032.1"/>
</dbReference>
<dbReference type="Gene3D" id="3.60.60.10">
    <property type="entry name" value="Penicillin V Acylase, Chain A"/>
    <property type="match status" value="1"/>
</dbReference>
<dbReference type="AlphaFoldDB" id="A0A2S9SNP9"/>
<keyword evidence="2 5" id="KW-0378">Hydrolase</keyword>